<feature type="compositionally biased region" description="Gly residues" evidence="1">
    <location>
        <begin position="377"/>
        <end position="407"/>
    </location>
</feature>
<dbReference type="EMBL" id="BOQL01000042">
    <property type="protein sequence ID" value="GIM72869.1"/>
    <property type="molecule type" value="Genomic_DNA"/>
</dbReference>
<accession>A0A919SJI1</accession>
<evidence type="ECO:0000313" key="3">
    <source>
        <dbReference type="Proteomes" id="UP000681340"/>
    </source>
</evidence>
<dbReference type="RefSeq" id="WP_212991240.1">
    <property type="nucleotide sequence ID" value="NZ_BAABEA010000002.1"/>
</dbReference>
<evidence type="ECO:0008006" key="4">
    <source>
        <dbReference type="Google" id="ProtNLM"/>
    </source>
</evidence>
<proteinExistence type="predicted"/>
<evidence type="ECO:0000256" key="1">
    <source>
        <dbReference type="SAM" id="MobiDB-lite"/>
    </source>
</evidence>
<sequence>MSEPVLSSSWCTAWGSYNTPRLWAMVKDEDDPEAWRQVSAWGEISGAMKDQRSLLLKAREALVAAWPPEQNDSSAAFVAEVDKLIGRMDAARTEADDTATGLANILEALRQAKRNIEPLWEKYKQKSDDLVPAWWDNAEDELDREAQAHMITAEQVVQDNVARLRVPDPYALEPIDPRYRPETLTGDGPGAGSSGAGSSGAGGVTGSAGGRGGSAVTVPVPHDPVPPLPGRDPIVPEGPGGGSVGGVGAGPGLAGVINPPVVNPPPVNPPGVLPPGGGGGPGLVPPVAPIVGPGGVGPLGTGGSPGRGGGGVRGIEPGVRATGTGGAGGLGAGGLGPGGLGAGGLGPGGVGRGAQAGAAGRRALPSGAVIGESVAGQGRGPAGGPGRGGAGFGGAGIGGVGGPGGAARGAAGRAPGQRQGAEPVRPPRPAWLPDEPVGAARSAGTAGLPGMAGGARGGRRAGEGEQPPFDPDNPWGVAEGVSPVIAPGADNARHDPGPNVIGRHG</sequence>
<feature type="region of interest" description="Disordered" evidence="1">
    <location>
        <begin position="173"/>
        <end position="251"/>
    </location>
</feature>
<gene>
    <name evidence="2" type="ORF">Aau02nite_53240</name>
</gene>
<name>A0A919SJI1_9ACTN</name>
<feature type="region of interest" description="Disordered" evidence="1">
    <location>
        <begin position="342"/>
        <end position="361"/>
    </location>
</feature>
<protein>
    <recommendedName>
        <fullName evidence="4">PPE family protein</fullName>
    </recommendedName>
</protein>
<feature type="compositionally biased region" description="Gly residues" evidence="1">
    <location>
        <begin position="187"/>
        <end position="213"/>
    </location>
</feature>
<feature type="compositionally biased region" description="Low complexity" evidence="1">
    <location>
        <begin position="408"/>
        <end position="421"/>
    </location>
</feature>
<keyword evidence="3" id="KW-1185">Reference proteome</keyword>
<dbReference type="Proteomes" id="UP000681340">
    <property type="component" value="Unassembled WGS sequence"/>
</dbReference>
<reference evidence="2" key="1">
    <citation type="submission" date="2021-03" db="EMBL/GenBank/DDBJ databases">
        <title>Whole genome shotgun sequence of Actinoplanes auranticolor NBRC 12245.</title>
        <authorList>
            <person name="Komaki H."/>
            <person name="Tamura T."/>
        </authorList>
    </citation>
    <scope>NUCLEOTIDE SEQUENCE</scope>
    <source>
        <strain evidence="2">NBRC 12245</strain>
    </source>
</reference>
<organism evidence="2 3">
    <name type="scientific">Actinoplanes auranticolor</name>
    <dbReference type="NCBI Taxonomy" id="47988"/>
    <lineage>
        <taxon>Bacteria</taxon>
        <taxon>Bacillati</taxon>
        <taxon>Actinomycetota</taxon>
        <taxon>Actinomycetes</taxon>
        <taxon>Micromonosporales</taxon>
        <taxon>Micromonosporaceae</taxon>
        <taxon>Actinoplanes</taxon>
    </lineage>
</organism>
<comment type="caution">
    <text evidence="2">The sequence shown here is derived from an EMBL/GenBank/DDBJ whole genome shotgun (WGS) entry which is preliminary data.</text>
</comment>
<evidence type="ECO:0000313" key="2">
    <source>
        <dbReference type="EMBL" id="GIM72869.1"/>
    </source>
</evidence>
<feature type="region of interest" description="Disordered" evidence="1">
    <location>
        <begin position="370"/>
        <end position="505"/>
    </location>
</feature>
<feature type="compositionally biased region" description="Gly residues" evidence="1">
    <location>
        <begin position="342"/>
        <end position="354"/>
    </location>
</feature>
<dbReference type="AlphaFoldDB" id="A0A919SJI1"/>
<feature type="compositionally biased region" description="Gly residues" evidence="1">
    <location>
        <begin position="238"/>
        <end position="251"/>
    </location>
</feature>
<feature type="compositionally biased region" description="Pro residues" evidence="1">
    <location>
        <begin position="221"/>
        <end position="230"/>
    </location>
</feature>